<keyword evidence="6" id="KW-1133">Transmembrane helix</keyword>
<organism evidence="7 8">
    <name type="scientific">Kocuria coralli</name>
    <dbReference type="NCBI Taxonomy" id="1461025"/>
    <lineage>
        <taxon>Bacteria</taxon>
        <taxon>Bacillati</taxon>
        <taxon>Actinomycetota</taxon>
        <taxon>Actinomycetes</taxon>
        <taxon>Micrococcales</taxon>
        <taxon>Micrococcaceae</taxon>
        <taxon>Kocuria</taxon>
    </lineage>
</organism>
<evidence type="ECO:0000256" key="1">
    <source>
        <dbReference type="ARBA" id="ARBA00022485"/>
    </source>
</evidence>
<evidence type="ECO:0000313" key="7">
    <source>
        <dbReference type="EMBL" id="KAA9393122.1"/>
    </source>
</evidence>
<keyword evidence="6" id="KW-0812">Transmembrane</keyword>
<evidence type="ECO:0000313" key="8">
    <source>
        <dbReference type="Proteomes" id="UP000325957"/>
    </source>
</evidence>
<dbReference type="AlphaFoldDB" id="A0A5J5KUA9"/>
<keyword evidence="3" id="KW-0560">Oxidoreductase</keyword>
<protein>
    <submittedName>
        <fullName evidence="7">FAD-dependent oxidoreductase</fullName>
    </submittedName>
</protein>
<dbReference type="InterPro" id="IPR036188">
    <property type="entry name" value="FAD/NAD-bd_sf"/>
</dbReference>
<reference evidence="7 8" key="1">
    <citation type="submission" date="2019-05" db="EMBL/GenBank/DDBJ databases">
        <title>Kocuria coralli sp. nov., a novel actinobacterium isolated from coral reef seawater.</title>
        <authorList>
            <person name="Li J."/>
        </authorList>
    </citation>
    <scope>NUCLEOTIDE SEQUENCE [LARGE SCALE GENOMIC DNA]</scope>
    <source>
        <strain evidence="7 8">SCSIO 13007</strain>
    </source>
</reference>
<dbReference type="InterPro" id="IPR039650">
    <property type="entry name" value="HdrA-like"/>
</dbReference>
<evidence type="ECO:0000256" key="5">
    <source>
        <dbReference type="ARBA" id="ARBA00023014"/>
    </source>
</evidence>
<dbReference type="GO" id="GO:0016491">
    <property type="term" value="F:oxidoreductase activity"/>
    <property type="evidence" value="ECO:0007669"/>
    <property type="project" value="UniProtKB-KW"/>
</dbReference>
<dbReference type="GO" id="GO:0046872">
    <property type="term" value="F:metal ion binding"/>
    <property type="evidence" value="ECO:0007669"/>
    <property type="project" value="UniProtKB-KW"/>
</dbReference>
<proteinExistence type="predicted"/>
<dbReference type="GO" id="GO:0051539">
    <property type="term" value="F:4 iron, 4 sulfur cluster binding"/>
    <property type="evidence" value="ECO:0007669"/>
    <property type="project" value="UniProtKB-KW"/>
</dbReference>
<evidence type="ECO:0000256" key="4">
    <source>
        <dbReference type="ARBA" id="ARBA00023004"/>
    </source>
</evidence>
<feature type="transmembrane region" description="Helical" evidence="6">
    <location>
        <begin position="21"/>
        <end position="44"/>
    </location>
</feature>
<evidence type="ECO:0000256" key="6">
    <source>
        <dbReference type="SAM" id="Phobius"/>
    </source>
</evidence>
<dbReference type="Gene3D" id="3.50.50.60">
    <property type="entry name" value="FAD/NAD(P)-binding domain"/>
    <property type="match status" value="1"/>
</dbReference>
<dbReference type="PANTHER" id="PTHR43498">
    <property type="entry name" value="FERREDOXIN:COB-COM HETERODISULFIDE REDUCTASE SUBUNIT A"/>
    <property type="match status" value="1"/>
</dbReference>
<dbReference type="Pfam" id="PF12831">
    <property type="entry name" value="FAD_oxidored"/>
    <property type="match status" value="1"/>
</dbReference>
<keyword evidence="5" id="KW-0411">Iron-sulfur</keyword>
<dbReference type="SUPFAM" id="SSF51905">
    <property type="entry name" value="FAD/NAD(P)-binding domain"/>
    <property type="match status" value="1"/>
</dbReference>
<dbReference type="OrthoDB" id="615715at2"/>
<dbReference type="Proteomes" id="UP000325957">
    <property type="component" value="Unassembled WGS sequence"/>
</dbReference>
<sequence>MTHLLDSPAHAKVWSTVPRRLPLYAGLVVAGGGLSGCAAALSAARLGAPVVLIEPTHMLGGQAGPAGVSAMDVTQHYDDQINGHGLWQELRSRINDVYRYRLRRHLNVSQYRDTSFAPNPVVVDRVLTQMLKEAGVRTYRNVHIESAEIRPGAAKLSTSSGPISGKLIIDATEDGAVTRLSLVPHRLGNAVSDGTGYSTTDLEEVVLQDITQTAMIRRYEPGTMPAELRLEEPPERFHEFIPAIVRGYPFGPGKARIGHDNGFAGYRAAPDLAGDVNYTGSQWEKITRTSLNYHNDQPITAAYFTDELSRVRYDREAILRTLAIIYFLQHHLRLDWSVVTDEGFDRGPGCRDPRVVAGLPEAIVRHFPPIPYVRESPRIIGRDTMTGKTIYRRGNRTLAPWDAHAVAVGTYPPDLHGGRTIRDMEEDLSESLADKPLTWREGPFPIPLGSLIPRSPLPLIAAEKNISASRIAAAATRLHPTVTAIGQAAGTLAALAIHHGVLPHSVPTMAVQSLLVYQGAHLAPYPIRGIRPGEPGYSATQIAVVHQLVDTVEIKRPEASPLLGLDLDRAARLGQTLLDEYADWTSPLVPKRC</sequence>
<evidence type="ECO:0000256" key="3">
    <source>
        <dbReference type="ARBA" id="ARBA00023002"/>
    </source>
</evidence>
<keyword evidence="4" id="KW-0408">Iron</keyword>
<accession>A0A5J5KUA9</accession>
<dbReference type="PANTHER" id="PTHR43498:SF1">
    <property type="entry name" value="COB--COM HETERODISULFIDE REDUCTASE IRON-SULFUR SUBUNIT A"/>
    <property type="match status" value="1"/>
</dbReference>
<keyword evidence="2" id="KW-0479">Metal-binding</keyword>
<keyword evidence="6" id="KW-0472">Membrane</keyword>
<dbReference type="EMBL" id="SZWF01000026">
    <property type="protein sequence ID" value="KAA9393122.1"/>
    <property type="molecule type" value="Genomic_DNA"/>
</dbReference>
<keyword evidence="1" id="KW-0004">4Fe-4S</keyword>
<comment type="caution">
    <text evidence="7">The sequence shown here is derived from an EMBL/GenBank/DDBJ whole genome shotgun (WGS) entry which is preliminary data.</text>
</comment>
<gene>
    <name evidence="7" type="ORF">FCK90_13810</name>
</gene>
<evidence type="ECO:0000256" key="2">
    <source>
        <dbReference type="ARBA" id="ARBA00022723"/>
    </source>
</evidence>
<name>A0A5J5KUA9_9MICC</name>
<keyword evidence="8" id="KW-1185">Reference proteome</keyword>
<dbReference type="RefSeq" id="WP_158034895.1">
    <property type="nucleotide sequence ID" value="NZ_ML708630.1"/>
</dbReference>